<reference evidence="3 4" key="1">
    <citation type="submission" date="2019-12" db="EMBL/GenBank/DDBJ databases">
        <title>Genomic-based taxomic classification of the family Erythrobacteraceae.</title>
        <authorList>
            <person name="Xu L."/>
        </authorList>
    </citation>
    <scope>NUCLEOTIDE SEQUENCE [LARGE SCALE GENOMIC DNA]</scope>
    <source>
        <strain evidence="3 4">MCCC 1A09965</strain>
    </source>
</reference>
<dbReference type="InterPro" id="IPR016064">
    <property type="entry name" value="NAD/diacylglycerol_kinase_sf"/>
</dbReference>
<keyword evidence="4" id="KW-1185">Reference proteome</keyword>
<dbReference type="Proteomes" id="UP000445582">
    <property type="component" value="Unassembled WGS sequence"/>
</dbReference>
<feature type="domain" description="DAGKc" evidence="2">
    <location>
        <begin position="32"/>
        <end position="164"/>
    </location>
</feature>
<evidence type="ECO:0000313" key="3">
    <source>
        <dbReference type="EMBL" id="MXO62964.1"/>
    </source>
</evidence>
<dbReference type="SUPFAM" id="SSF111331">
    <property type="entry name" value="NAD kinase/diacylglycerol kinase-like"/>
    <property type="match status" value="1"/>
</dbReference>
<dbReference type="AlphaFoldDB" id="A0A844YJ42"/>
<dbReference type="GO" id="GO:0016301">
    <property type="term" value="F:kinase activity"/>
    <property type="evidence" value="ECO:0007669"/>
    <property type="project" value="InterPro"/>
</dbReference>
<sequence>MSERIHQFGDLHGGVAHTAPDAPVRRKRSAPGEPPRVGVIYNPRSHRNKGQDLVAANLPNVTVRLPHGRERIAETLLQFARDGIDYLVINGGDGTVRDVLSAGQTVFGDDWPEIAVLPKGKTNALNVDLGAPAGWSLSEAVDAFATGKRIERRPLEISGLADGSGSVRGFFFGAGAFTIAVKAGQDAHRLGAFDSLAVGVTALWGMLQTFFGSDRNAWRRGVAMDMRLLPDGRPMPRSPFGEPGRRAILLASTLHRLPMGIKLFDGLDGALKIAILDHPRRRIMAVLPAVIAGYLPDWLEKAGLHRCAVEAFEVDLEDQFILDGEAFPPGHYRVAQGAPLTFVVP</sequence>
<dbReference type="OrthoDB" id="7209949at2"/>
<evidence type="ECO:0000313" key="4">
    <source>
        <dbReference type="Proteomes" id="UP000445582"/>
    </source>
</evidence>
<dbReference type="InterPro" id="IPR001206">
    <property type="entry name" value="Diacylglycerol_kinase_cat_dom"/>
</dbReference>
<dbReference type="Gene3D" id="3.40.50.10330">
    <property type="entry name" value="Probable inorganic polyphosphate/atp-NAD kinase, domain 1"/>
    <property type="match status" value="1"/>
</dbReference>
<dbReference type="InterPro" id="IPR017438">
    <property type="entry name" value="ATP-NAD_kinase_N"/>
</dbReference>
<dbReference type="Pfam" id="PF00781">
    <property type="entry name" value="DAGK_cat"/>
    <property type="match status" value="1"/>
</dbReference>
<dbReference type="PROSITE" id="PS50146">
    <property type="entry name" value="DAGK"/>
    <property type="match status" value="1"/>
</dbReference>
<evidence type="ECO:0000259" key="2">
    <source>
        <dbReference type="PROSITE" id="PS50146"/>
    </source>
</evidence>
<protein>
    <recommendedName>
        <fullName evidence="2">DAGKc domain-containing protein</fullName>
    </recommendedName>
</protein>
<feature type="region of interest" description="Disordered" evidence="1">
    <location>
        <begin position="1"/>
        <end position="37"/>
    </location>
</feature>
<accession>A0A844YJ42</accession>
<dbReference type="RefSeq" id="WP_160673790.1">
    <property type="nucleotide sequence ID" value="NZ_WTYN01000001.1"/>
</dbReference>
<proteinExistence type="predicted"/>
<name>A0A844YJ42_9SPHN</name>
<evidence type="ECO:0000256" key="1">
    <source>
        <dbReference type="SAM" id="MobiDB-lite"/>
    </source>
</evidence>
<comment type="caution">
    <text evidence="3">The sequence shown here is derived from an EMBL/GenBank/DDBJ whole genome shotgun (WGS) entry which is preliminary data.</text>
</comment>
<gene>
    <name evidence="3" type="ORF">GRI48_08075</name>
</gene>
<organism evidence="3 4">
    <name type="scientific">Qipengyuania oceanensis</name>
    <dbReference type="NCBI Taxonomy" id="1463597"/>
    <lineage>
        <taxon>Bacteria</taxon>
        <taxon>Pseudomonadati</taxon>
        <taxon>Pseudomonadota</taxon>
        <taxon>Alphaproteobacteria</taxon>
        <taxon>Sphingomonadales</taxon>
        <taxon>Erythrobacteraceae</taxon>
        <taxon>Qipengyuania</taxon>
    </lineage>
</organism>
<dbReference type="EMBL" id="WTYN01000001">
    <property type="protein sequence ID" value="MXO62964.1"/>
    <property type="molecule type" value="Genomic_DNA"/>
</dbReference>